<feature type="transmembrane region" description="Helical" evidence="1">
    <location>
        <begin position="20"/>
        <end position="42"/>
    </location>
</feature>
<accession>A0A645JKX1</accession>
<sequence length="138" mass="15873">MYDTQACQQFCESRRKVSPYFVSFMFVMVFSFVGLGVLRLYATRLEGRLHDINLQIENYEMQEVDMRRDLSSLTSPEAIYGYSQQHLGMVANNKTEKVLVAMTNPLHGQEKNVAFSPSHRGRLDFLFSLFSSQATAKE</sequence>
<evidence type="ECO:0000313" key="2">
    <source>
        <dbReference type="EMBL" id="MPN64231.1"/>
    </source>
</evidence>
<comment type="caution">
    <text evidence="2">The sequence shown here is derived from an EMBL/GenBank/DDBJ whole genome shotgun (WGS) entry which is preliminary data.</text>
</comment>
<protein>
    <recommendedName>
        <fullName evidence="3">Cell division protein FtsL</fullName>
    </recommendedName>
</protein>
<dbReference type="AlphaFoldDB" id="A0A645JKX1"/>
<keyword evidence="1" id="KW-1133">Transmembrane helix</keyword>
<keyword evidence="1" id="KW-0812">Transmembrane</keyword>
<gene>
    <name evidence="2" type="ORF">SDC9_212002</name>
</gene>
<keyword evidence="1" id="KW-0472">Membrane</keyword>
<evidence type="ECO:0008006" key="3">
    <source>
        <dbReference type="Google" id="ProtNLM"/>
    </source>
</evidence>
<evidence type="ECO:0000256" key="1">
    <source>
        <dbReference type="SAM" id="Phobius"/>
    </source>
</evidence>
<proteinExistence type="predicted"/>
<reference evidence="2" key="1">
    <citation type="submission" date="2019-08" db="EMBL/GenBank/DDBJ databases">
        <authorList>
            <person name="Kucharzyk K."/>
            <person name="Murdoch R.W."/>
            <person name="Higgins S."/>
            <person name="Loffler F."/>
        </authorList>
    </citation>
    <scope>NUCLEOTIDE SEQUENCE</scope>
</reference>
<name>A0A645JKX1_9ZZZZ</name>
<organism evidence="2">
    <name type="scientific">bioreactor metagenome</name>
    <dbReference type="NCBI Taxonomy" id="1076179"/>
    <lineage>
        <taxon>unclassified sequences</taxon>
        <taxon>metagenomes</taxon>
        <taxon>ecological metagenomes</taxon>
    </lineage>
</organism>
<dbReference type="EMBL" id="VSSQ01144792">
    <property type="protein sequence ID" value="MPN64231.1"/>
    <property type="molecule type" value="Genomic_DNA"/>
</dbReference>